<keyword evidence="6 10" id="KW-0368">Histidine biosynthesis</keyword>
<evidence type="ECO:0000256" key="9">
    <source>
        <dbReference type="ARBA" id="ARBA00049534"/>
    </source>
</evidence>
<name>A0ABX0UYR7_9HYPH</name>
<accession>A0ABX0UYR7</accession>
<sequence length="216" mass="22755">MSTVIVDYGSGNLHSVHKAFERAAREAGLAETAVVSGDPAVVRAAERIVLPGVGAFADCRRGLDAATGMVEALTEAVAGRGRPFLGICVGMQLLATRGLEYVTTPGFGWIPGDVTLIEPADETLKIPHMGWNTLDIVHDHALFAGIPTGPDGLHAYFVHSYALHPENDADLVATTDYAGPLTAAAAHSNVAGVQFHPEKSQALGLALIANFLRWRP</sequence>
<gene>
    <name evidence="10" type="primary">hisH</name>
    <name evidence="12" type="ORF">FHS82_001939</name>
</gene>
<keyword evidence="3 10" id="KW-0028">Amino-acid biosynthesis</keyword>
<evidence type="ECO:0000256" key="6">
    <source>
        <dbReference type="ARBA" id="ARBA00023102"/>
    </source>
</evidence>
<dbReference type="InterPro" id="IPR029062">
    <property type="entry name" value="Class_I_gatase-like"/>
</dbReference>
<proteinExistence type="inferred from homology"/>
<dbReference type="InterPro" id="IPR010139">
    <property type="entry name" value="Imidazole-glycPsynth_HisH"/>
</dbReference>
<dbReference type="PANTHER" id="PTHR42701">
    <property type="entry name" value="IMIDAZOLE GLYCEROL PHOSPHATE SYNTHASE SUBUNIT HISH"/>
    <property type="match status" value="1"/>
</dbReference>
<dbReference type="CDD" id="cd01748">
    <property type="entry name" value="GATase1_IGP_Synthase"/>
    <property type="match status" value="1"/>
</dbReference>
<evidence type="ECO:0000256" key="5">
    <source>
        <dbReference type="ARBA" id="ARBA00022962"/>
    </source>
</evidence>
<feature type="active site" evidence="10">
    <location>
        <position position="196"/>
    </location>
</feature>
<keyword evidence="4 10" id="KW-0378">Hydrolase</keyword>
<dbReference type="EC" id="3.5.1.2" evidence="10"/>
<keyword evidence="7 10" id="KW-0456">Lyase</keyword>
<dbReference type="HAMAP" id="MF_00278">
    <property type="entry name" value="HisH"/>
    <property type="match status" value="1"/>
</dbReference>
<dbReference type="PROSITE" id="PS51273">
    <property type="entry name" value="GATASE_TYPE_1"/>
    <property type="match status" value="1"/>
</dbReference>
<evidence type="ECO:0000256" key="2">
    <source>
        <dbReference type="ARBA" id="ARBA00011152"/>
    </source>
</evidence>
<keyword evidence="12" id="KW-0808">Transferase</keyword>
<evidence type="ECO:0000256" key="3">
    <source>
        <dbReference type="ARBA" id="ARBA00022605"/>
    </source>
</evidence>
<dbReference type="Proteomes" id="UP001429580">
    <property type="component" value="Unassembled WGS sequence"/>
</dbReference>
<dbReference type="InterPro" id="IPR017926">
    <property type="entry name" value="GATASE"/>
</dbReference>
<evidence type="ECO:0000313" key="12">
    <source>
        <dbReference type="EMBL" id="NIJ58097.1"/>
    </source>
</evidence>
<comment type="caution">
    <text evidence="12">The sequence shown here is derived from an EMBL/GenBank/DDBJ whole genome shotgun (WGS) entry which is preliminary data.</text>
</comment>
<dbReference type="Gene3D" id="3.40.50.880">
    <property type="match status" value="1"/>
</dbReference>
<dbReference type="NCBIfam" id="TIGR01855">
    <property type="entry name" value="IMP_synth_hisH"/>
    <property type="match status" value="1"/>
</dbReference>
<feature type="domain" description="Glutamine amidotransferase" evidence="11">
    <location>
        <begin position="5"/>
        <end position="211"/>
    </location>
</feature>
<evidence type="ECO:0000313" key="13">
    <source>
        <dbReference type="Proteomes" id="UP001429580"/>
    </source>
</evidence>
<dbReference type="GO" id="GO:0016757">
    <property type="term" value="F:glycosyltransferase activity"/>
    <property type="evidence" value="ECO:0007669"/>
    <property type="project" value="UniProtKB-KW"/>
</dbReference>
<comment type="pathway">
    <text evidence="1 10">Amino-acid biosynthesis; L-histidine biosynthesis; L-histidine from 5-phospho-alpha-D-ribose 1-diphosphate: step 5/9.</text>
</comment>
<feature type="active site" evidence="10">
    <location>
        <position position="198"/>
    </location>
</feature>
<organism evidence="12 13">
    <name type="scientific">Pseudochelatococcus lubricantis</name>
    <dbReference type="NCBI Taxonomy" id="1538102"/>
    <lineage>
        <taxon>Bacteria</taxon>
        <taxon>Pseudomonadati</taxon>
        <taxon>Pseudomonadota</taxon>
        <taxon>Alphaproteobacteria</taxon>
        <taxon>Hyphomicrobiales</taxon>
        <taxon>Chelatococcaceae</taxon>
        <taxon>Pseudochelatococcus</taxon>
    </lineage>
</organism>
<dbReference type="Pfam" id="PF00117">
    <property type="entry name" value="GATase"/>
    <property type="match status" value="1"/>
</dbReference>
<evidence type="ECO:0000259" key="11">
    <source>
        <dbReference type="Pfam" id="PF00117"/>
    </source>
</evidence>
<keyword evidence="12" id="KW-0328">Glycosyltransferase</keyword>
<dbReference type="PIRSF" id="PIRSF000495">
    <property type="entry name" value="Amidotransf_hisH"/>
    <property type="match status" value="1"/>
</dbReference>
<keyword evidence="5 10" id="KW-0315">Glutamine amidotransferase</keyword>
<comment type="catalytic activity">
    <reaction evidence="8 10">
        <text>5-[(5-phospho-1-deoxy-D-ribulos-1-ylimino)methylamino]-1-(5-phospho-beta-D-ribosyl)imidazole-4-carboxamide + L-glutamine = D-erythro-1-(imidazol-4-yl)glycerol 3-phosphate + 5-amino-1-(5-phospho-beta-D-ribosyl)imidazole-4-carboxamide + L-glutamate + H(+)</text>
        <dbReference type="Rhea" id="RHEA:24793"/>
        <dbReference type="ChEBI" id="CHEBI:15378"/>
        <dbReference type="ChEBI" id="CHEBI:29985"/>
        <dbReference type="ChEBI" id="CHEBI:58278"/>
        <dbReference type="ChEBI" id="CHEBI:58359"/>
        <dbReference type="ChEBI" id="CHEBI:58475"/>
        <dbReference type="ChEBI" id="CHEBI:58525"/>
        <dbReference type="EC" id="4.3.2.10"/>
    </reaction>
</comment>
<protein>
    <recommendedName>
        <fullName evidence="10">Imidazole glycerol phosphate synthase subunit HisH</fullName>
        <ecNumber evidence="10">4.3.2.10</ecNumber>
    </recommendedName>
    <alternativeName>
        <fullName evidence="10">IGP synthase glutaminase subunit</fullName>
        <ecNumber evidence="10">3.5.1.2</ecNumber>
    </alternativeName>
    <alternativeName>
        <fullName evidence="10">IGP synthase subunit HisH</fullName>
    </alternativeName>
    <alternativeName>
        <fullName evidence="10">ImGP synthase subunit HisH</fullName>
        <shortName evidence="10">IGPS subunit HisH</shortName>
    </alternativeName>
</protein>
<dbReference type="SUPFAM" id="SSF52317">
    <property type="entry name" value="Class I glutamine amidotransferase-like"/>
    <property type="match status" value="1"/>
</dbReference>
<evidence type="ECO:0000256" key="10">
    <source>
        <dbReference type="HAMAP-Rule" id="MF_00278"/>
    </source>
</evidence>
<evidence type="ECO:0000256" key="7">
    <source>
        <dbReference type="ARBA" id="ARBA00023239"/>
    </source>
</evidence>
<evidence type="ECO:0000256" key="4">
    <source>
        <dbReference type="ARBA" id="ARBA00022801"/>
    </source>
</evidence>
<keyword evidence="10" id="KW-0963">Cytoplasm</keyword>
<dbReference type="EMBL" id="JAASQI010000004">
    <property type="protein sequence ID" value="NIJ58097.1"/>
    <property type="molecule type" value="Genomic_DNA"/>
</dbReference>
<comment type="function">
    <text evidence="10">IGPS catalyzes the conversion of PRFAR and glutamine to IGP, AICAR and glutamate. The HisH subunit catalyzes the hydrolysis of glutamine to glutamate and ammonia as part of the synthesis of IGP and AICAR. The resulting ammonia molecule is channeled to the active site of HisF.</text>
</comment>
<dbReference type="PANTHER" id="PTHR42701:SF1">
    <property type="entry name" value="IMIDAZOLE GLYCEROL PHOSPHATE SYNTHASE SUBUNIT HISH"/>
    <property type="match status" value="1"/>
</dbReference>
<comment type="subunit">
    <text evidence="2 10">Heterodimer of HisH and HisF.</text>
</comment>
<evidence type="ECO:0000256" key="8">
    <source>
        <dbReference type="ARBA" id="ARBA00047838"/>
    </source>
</evidence>
<dbReference type="EC" id="4.3.2.10" evidence="10"/>
<keyword evidence="13" id="KW-1185">Reference proteome</keyword>
<reference evidence="12 13" key="1">
    <citation type="submission" date="2020-03" db="EMBL/GenBank/DDBJ databases">
        <title>Genomic Encyclopedia of Type Strains, Phase IV (KMG-IV): sequencing the most valuable type-strain genomes for metagenomic binning, comparative biology and taxonomic classification.</title>
        <authorList>
            <person name="Goeker M."/>
        </authorList>
    </citation>
    <scope>NUCLEOTIDE SEQUENCE [LARGE SCALE GENOMIC DNA]</scope>
    <source>
        <strain evidence="12 13">DSM 103870</strain>
    </source>
</reference>
<comment type="subcellular location">
    <subcellularLocation>
        <location evidence="10">Cytoplasm</location>
    </subcellularLocation>
</comment>
<evidence type="ECO:0000256" key="1">
    <source>
        <dbReference type="ARBA" id="ARBA00005091"/>
    </source>
</evidence>
<dbReference type="RefSeq" id="WP_166951633.1">
    <property type="nucleotide sequence ID" value="NZ_JAASQI010000004.1"/>
</dbReference>
<comment type="catalytic activity">
    <reaction evidence="9 10">
        <text>L-glutamine + H2O = L-glutamate + NH4(+)</text>
        <dbReference type="Rhea" id="RHEA:15889"/>
        <dbReference type="ChEBI" id="CHEBI:15377"/>
        <dbReference type="ChEBI" id="CHEBI:28938"/>
        <dbReference type="ChEBI" id="CHEBI:29985"/>
        <dbReference type="ChEBI" id="CHEBI:58359"/>
        <dbReference type="EC" id="3.5.1.2"/>
    </reaction>
</comment>
<feature type="active site" description="Nucleophile" evidence="10">
    <location>
        <position position="88"/>
    </location>
</feature>